<dbReference type="AlphaFoldDB" id="A0A075FTN9"/>
<dbReference type="EMBL" id="KF900437">
    <property type="protein sequence ID" value="AIE95035.1"/>
    <property type="molecule type" value="Genomic_DNA"/>
</dbReference>
<evidence type="ECO:0000313" key="1">
    <source>
        <dbReference type="EMBL" id="AIE95035.1"/>
    </source>
</evidence>
<protein>
    <submittedName>
        <fullName evidence="1">Uncharacterized protein</fullName>
    </submittedName>
</protein>
<reference evidence="1" key="1">
    <citation type="journal article" date="2014" name="Genome Biol. Evol.">
        <title>Pangenome evidence for extensive interdomain horizontal transfer affecting lineage core and shell genes in uncultured planktonic thaumarchaeota and euryarchaeota.</title>
        <authorList>
            <person name="Deschamps P."/>
            <person name="Zivanovic Y."/>
            <person name="Moreira D."/>
            <person name="Rodriguez-Valera F."/>
            <person name="Lopez-Garcia P."/>
        </authorList>
    </citation>
    <scope>NUCLEOTIDE SEQUENCE</scope>
</reference>
<sequence length="144" mass="15458">MMRRINNDSGQMLLATGIILMLSLLAMAWFGVSVASLGDPYDTSSGEVLEVTDSYTEVWQPIIENRSNTLVADGADWQEAIDAATNSTSADLMRHGEHRGVEIILSDISATNNSGVFTITCEVGIADRGARLKTTSHAVVVDLT</sequence>
<accession>A0A075FTN9</accession>
<organism evidence="1">
    <name type="scientific">uncultured marine group II/III euryarchaeote AD1000_55_D10</name>
    <dbReference type="NCBI Taxonomy" id="1457785"/>
    <lineage>
        <taxon>Archaea</taxon>
        <taxon>Methanobacteriati</taxon>
        <taxon>Methanobacteriota</taxon>
        <taxon>environmental samples</taxon>
    </lineage>
</organism>
<proteinExistence type="predicted"/>
<name>A0A075FTN9_9EURY</name>